<keyword evidence="3" id="KW-1185">Reference proteome</keyword>
<gene>
    <name evidence="2" type="ORF">BG006_004018</name>
</gene>
<sequence>MYTTTLNKISLTILAALLVSSSLQTTTAGKPKPACTIRFDGGECYGCKPFTVYGTGSNCAGVQAAAQKYFNDDNAFTAKPAKVTIKLTGECNQQTATFQEFAGILVQEQLYEGKSCD</sequence>
<feature type="signal peptide" evidence="1">
    <location>
        <begin position="1"/>
        <end position="28"/>
    </location>
</feature>
<protein>
    <recommendedName>
        <fullName evidence="4">Sodefrin-like factor</fullName>
    </recommendedName>
</protein>
<keyword evidence="1" id="KW-0732">Signal</keyword>
<dbReference type="EMBL" id="JAAAUY010002219">
    <property type="protein sequence ID" value="KAF9314070.1"/>
    <property type="molecule type" value="Genomic_DNA"/>
</dbReference>
<organism evidence="2 3">
    <name type="scientific">Podila minutissima</name>
    <dbReference type="NCBI Taxonomy" id="64525"/>
    <lineage>
        <taxon>Eukaryota</taxon>
        <taxon>Fungi</taxon>
        <taxon>Fungi incertae sedis</taxon>
        <taxon>Mucoromycota</taxon>
        <taxon>Mortierellomycotina</taxon>
        <taxon>Mortierellomycetes</taxon>
        <taxon>Mortierellales</taxon>
        <taxon>Mortierellaceae</taxon>
        <taxon>Podila</taxon>
    </lineage>
</organism>
<dbReference type="Proteomes" id="UP000696485">
    <property type="component" value="Unassembled WGS sequence"/>
</dbReference>
<evidence type="ECO:0000256" key="1">
    <source>
        <dbReference type="SAM" id="SignalP"/>
    </source>
</evidence>
<name>A0A9P5S8C2_9FUNG</name>
<comment type="caution">
    <text evidence="2">The sequence shown here is derived from an EMBL/GenBank/DDBJ whole genome shotgun (WGS) entry which is preliminary data.</text>
</comment>
<reference evidence="2" key="1">
    <citation type="journal article" date="2020" name="Fungal Divers.">
        <title>Resolving the Mortierellaceae phylogeny through synthesis of multi-gene phylogenetics and phylogenomics.</title>
        <authorList>
            <person name="Vandepol N."/>
            <person name="Liber J."/>
            <person name="Desiro A."/>
            <person name="Na H."/>
            <person name="Kennedy M."/>
            <person name="Barry K."/>
            <person name="Grigoriev I.V."/>
            <person name="Miller A.N."/>
            <person name="O'Donnell K."/>
            <person name="Stajich J.E."/>
            <person name="Bonito G."/>
        </authorList>
    </citation>
    <scope>NUCLEOTIDE SEQUENCE</scope>
    <source>
        <strain evidence="2">NVP1</strain>
    </source>
</reference>
<accession>A0A9P5S8C2</accession>
<dbReference type="AlphaFoldDB" id="A0A9P5S8C2"/>
<feature type="chain" id="PRO_5040480988" description="Sodefrin-like factor" evidence="1">
    <location>
        <begin position="29"/>
        <end position="117"/>
    </location>
</feature>
<evidence type="ECO:0008006" key="4">
    <source>
        <dbReference type="Google" id="ProtNLM"/>
    </source>
</evidence>
<evidence type="ECO:0000313" key="2">
    <source>
        <dbReference type="EMBL" id="KAF9314070.1"/>
    </source>
</evidence>
<evidence type="ECO:0000313" key="3">
    <source>
        <dbReference type="Proteomes" id="UP000696485"/>
    </source>
</evidence>
<proteinExistence type="predicted"/>
<feature type="non-terminal residue" evidence="2">
    <location>
        <position position="117"/>
    </location>
</feature>